<dbReference type="SUPFAM" id="SSF56925">
    <property type="entry name" value="OMPA-like"/>
    <property type="match status" value="1"/>
</dbReference>
<gene>
    <name evidence="1" type="ORF">AMJ39_08055</name>
</gene>
<dbReference type="EMBL" id="LIZS01000062">
    <property type="protein sequence ID" value="KPJ52373.1"/>
    <property type="molecule type" value="Genomic_DNA"/>
</dbReference>
<dbReference type="InterPro" id="IPR011250">
    <property type="entry name" value="OMP/PagP_B-barrel"/>
</dbReference>
<dbReference type="Proteomes" id="UP000052008">
    <property type="component" value="Unassembled WGS sequence"/>
</dbReference>
<evidence type="ECO:0008006" key="3">
    <source>
        <dbReference type="Google" id="ProtNLM"/>
    </source>
</evidence>
<reference evidence="1 2" key="1">
    <citation type="journal article" date="2015" name="Microbiome">
        <title>Genomic resolution of linkages in carbon, nitrogen, and sulfur cycling among widespread estuary sediment bacteria.</title>
        <authorList>
            <person name="Baker B.J."/>
            <person name="Lazar C.S."/>
            <person name="Teske A.P."/>
            <person name="Dick G.J."/>
        </authorList>
    </citation>
    <scope>NUCLEOTIDE SEQUENCE [LARGE SCALE GENOMIC DNA]</scope>
    <source>
        <strain evidence="1">DG_24</strain>
    </source>
</reference>
<dbReference type="Gene3D" id="2.40.160.20">
    <property type="match status" value="1"/>
</dbReference>
<name>A0A0S7WQB1_UNCT6</name>
<evidence type="ECO:0000313" key="1">
    <source>
        <dbReference type="EMBL" id="KPJ52373.1"/>
    </source>
</evidence>
<comment type="caution">
    <text evidence="1">The sequence shown here is derived from an EMBL/GenBank/DDBJ whole genome shotgun (WGS) entry which is preliminary data.</text>
</comment>
<sequence>MVGAGADRSVRIVVAWLVCAVVCTGLAVADESESLPDARSFVSIQAGYAEAHGDFEGGPLFRCIGGFMLDPADIFLGFRYLRVDNEEDGLARGRLDLPMYFIGADISTTIFVFQPYVGVAGALAMPSHRIDSRIAEDLENEGTRLEEELDGGFGWIGLAGCRIPLVGRIGIDLGIEYLSFSTRVTTTLTDVPLDEIVGRTEKQIGLSHSIAAAGLWITL</sequence>
<dbReference type="AlphaFoldDB" id="A0A0S7WQB1"/>
<protein>
    <recommendedName>
        <fullName evidence="3">Outer membrane protein beta-barrel domain-containing protein</fullName>
    </recommendedName>
</protein>
<evidence type="ECO:0000313" key="2">
    <source>
        <dbReference type="Proteomes" id="UP000052008"/>
    </source>
</evidence>
<organism evidence="1 2">
    <name type="scientific">candidate division TA06 bacterium DG_24</name>
    <dbReference type="NCBI Taxonomy" id="1703770"/>
    <lineage>
        <taxon>Bacteria</taxon>
        <taxon>Bacteria division TA06</taxon>
    </lineage>
</organism>
<proteinExistence type="predicted"/>
<accession>A0A0S7WQB1</accession>